<evidence type="ECO:0008006" key="5">
    <source>
        <dbReference type="Google" id="ProtNLM"/>
    </source>
</evidence>
<evidence type="ECO:0000313" key="4">
    <source>
        <dbReference type="Proteomes" id="UP001302812"/>
    </source>
</evidence>
<evidence type="ECO:0000256" key="1">
    <source>
        <dbReference type="SAM" id="MobiDB-lite"/>
    </source>
</evidence>
<keyword evidence="4" id="KW-1185">Reference proteome</keyword>
<gene>
    <name evidence="3" type="ORF">N656DRAFT_229620</name>
</gene>
<evidence type="ECO:0000256" key="2">
    <source>
        <dbReference type="SAM" id="SignalP"/>
    </source>
</evidence>
<accession>A0AAN6TKQ5</accession>
<dbReference type="Proteomes" id="UP001302812">
    <property type="component" value="Unassembled WGS sequence"/>
</dbReference>
<keyword evidence="2" id="KW-0732">Signal</keyword>
<feature type="region of interest" description="Disordered" evidence="1">
    <location>
        <begin position="36"/>
        <end position="56"/>
    </location>
</feature>
<reference evidence="3" key="2">
    <citation type="submission" date="2023-05" db="EMBL/GenBank/DDBJ databases">
        <authorList>
            <consortium name="Lawrence Berkeley National Laboratory"/>
            <person name="Steindorff A."/>
            <person name="Hensen N."/>
            <person name="Bonometti L."/>
            <person name="Westerberg I."/>
            <person name="Brannstrom I.O."/>
            <person name="Guillou S."/>
            <person name="Cros-Aarteil S."/>
            <person name="Calhoun S."/>
            <person name="Haridas S."/>
            <person name="Kuo A."/>
            <person name="Mondo S."/>
            <person name="Pangilinan J."/>
            <person name="Riley R."/>
            <person name="Labutti K."/>
            <person name="Andreopoulos B."/>
            <person name="Lipzen A."/>
            <person name="Chen C."/>
            <person name="Yanf M."/>
            <person name="Daum C."/>
            <person name="Ng V."/>
            <person name="Clum A."/>
            <person name="Ohm R."/>
            <person name="Martin F."/>
            <person name="Silar P."/>
            <person name="Natvig D."/>
            <person name="Lalanne C."/>
            <person name="Gautier V."/>
            <person name="Ament-Velasquez S.L."/>
            <person name="Kruys A."/>
            <person name="Hutchinson M.I."/>
            <person name="Powell A.J."/>
            <person name="Barry K."/>
            <person name="Miller A.N."/>
            <person name="Grigoriev I.V."/>
            <person name="Debuchy R."/>
            <person name="Gladieux P."/>
            <person name="Thoren M.H."/>
            <person name="Johannesson H."/>
        </authorList>
    </citation>
    <scope>NUCLEOTIDE SEQUENCE</scope>
    <source>
        <strain evidence="3">CBS 508.74</strain>
    </source>
</reference>
<sequence>MFVRAALPFYMRVLLEILLSFEFIFSFTAGPARAEFGAGPTSRRRQTTTTTTRITTPTADDDRKRLILFVV</sequence>
<dbReference type="EMBL" id="MU853333">
    <property type="protein sequence ID" value="KAK4116194.1"/>
    <property type="molecule type" value="Genomic_DNA"/>
</dbReference>
<feature type="signal peptide" evidence="2">
    <location>
        <begin position="1"/>
        <end position="34"/>
    </location>
</feature>
<evidence type="ECO:0000313" key="3">
    <source>
        <dbReference type="EMBL" id="KAK4116194.1"/>
    </source>
</evidence>
<dbReference type="RefSeq" id="XP_064673764.1">
    <property type="nucleotide sequence ID" value="XM_064808955.1"/>
</dbReference>
<dbReference type="AlphaFoldDB" id="A0AAN6TKQ5"/>
<organism evidence="3 4">
    <name type="scientific">Canariomyces notabilis</name>
    <dbReference type="NCBI Taxonomy" id="2074819"/>
    <lineage>
        <taxon>Eukaryota</taxon>
        <taxon>Fungi</taxon>
        <taxon>Dikarya</taxon>
        <taxon>Ascomycota</taxon>
        <taxon>Pezizomycotina</taxon>
        <taxon>Sordariomycetes</taxon>
        <taxon>Sordariomycetidae</taxon>
        <taxon>Sordariales</taxon>
        <taxon>Chaetomiaceae</taxon>
        <taxon>Canariomyces</taxon>
    </lineage>
</organism>
<name>A0AAN6TKQ5_9PEZI</name>
<protein>
    <recommendedName>
        <fullName evidence="5">Secreted protein</fullName>
    </recommendedName>
</protein>
<proteinExistence type="predicted"/>
<feature type="compositionally biased region" description="Low complexity" evidence="1">
    <location>
        <begin position="47"/>
        <end position="56"/>
    </location>
</feature>
<dbReference type="GeneID" id="89933078"/>
<comment type="caution">
    <text evidence="3">The sequence shown here is derived from an EMBL/GenBank/DDBJ whole genome shotgun (WGS) entry which is preliminary data.</text>
</comment>
<reference evidence="3" key="1">
    <citation type="journal article" date="2023" name="Mol. Phylogenet. Evol.">
        <title>Genome-scale phylogeny and comparative genomics of the fungal order Sordariales.</title>
        <authorList>
            <person name="Hensen N."/>
            <person name="Bonometti L."/>
            <person name="Westerberg I."/>
            <person name="Brannstrom I.O."/>
            <person name="Guillou S."/>
            <person name="Cros-Aarteil S."/>
            <person name="Calhoun S."/>
            <person name="Haridas S."/>
            <person name="Kuo A."/>
            <person name="Mondo S."/>
            <person name="Pangilinan J."/>
            <person name="Riley R."/>
            <person name="LaButti K."/>
            <person name="Andreopoulos B."/>
            <person name="Lipzen A."/>
            <person name="Chen C."/>
            <person name="Yan M."/>
            <person name="Daum C."/>
            <person name="Ng V."/>
            <person name="Clum A."/>
            <person name="Steindorff A."/>
            <person name="Ohm R.A."/>
            <person name="Martin F."/>
            <person name="Silar P."/>
            <person name="Natvig D.O."/>
            <person name="Lalanne C."/>
            <person name="Gautier V."/>
            <person name="Ament-Velasquez S.L."/>
            <person name="Kruys A."/>
            <person name="Hutchinson M.I."/>
            <person name="Powell A.J."/>
            <person name="Barry K."/>
            <person name="Miller A.N."/>
            <person name="Grigoriev I.V."/>
            <person name="Debuchy R."/>
            <person name="Gladieux P."/>
            <person name="Hiltunen Thoren M."/>
            <person name="Johannesson H."/>
        </authorList>
    </citation>
    <scope>NUCLEOTIDE SEQUENCE</scope>
    <source>
        <strain evidence="3">CBS 508.74</strain>
    </source>
</reference>
<feature type="chain" id="PRO_5042998670" description="Secreted protein" evidence="2">
    <location>
        <begin position="35"/>
        <end position="71"/>
    </location>
</feature>